<dbReference type="InterPro" id="IPR014710">
    <property type="entry name" value="RmlC-like_jellyroll"/>
</dbReference>
<dbReference type="InterPro" id="IPR037923">
    <property type="entry name" value="HTH-like"/>
</dbReference>
<sequence>MEYMKEKKPCIDGIPLQYVCHLQDMKGTGMVYPAHYHEYIEILFGREETFEIYLGNSYHRFGPGDMVLIPANAVHLINSLSENGGTYYVIRFLPQLVYNGLSQNGSEILYLLPFLTDSQIQEKVIPHNVLAQTEIPELIDALFQEDAQKPYGYPLAIRNHISSIFLWVLRYWHQKGTAQPVEAPFQAELAAQLTPALSYVQEHCDMPLKASEAARLCGMSSSYFSRCFNHLLHMSFSDYVTRIRLTEAEKLLVSSTLPVTEIAASYGFGSTSYFIRLFRQHKKRSPLQFRKEFMKKETASG</sequence>
<organism evidence="5 6">
    <name type="scientific">Blautia hansenii</name>
    <name type="common">Ruminococcus hansenii</name>
    <dbReference type="NCBI Taxonomy" id="1322"/>
    <lineage>
        <taxon>Bacteria</taxon>
        <taxon>Bacillati</taxon>
        <taxon>Bacillota</taxon>
        <taxon>Clostridia</taxon>
        <taxon>Lachnospirales</taxon>
        <taxon>Lachnospiraceae</taxon>
        <taxon>Blautia</taxon>
    </lineage>
</organism>
<comment type="caution">
    <text evidence="5">The sequence shown here is derived from an EMBL/GenBank/DDBJ whole genome shotgun (WGS) entry which is preliminary data.</text>
</comment>
<feature type="domain" description="HTH araC/xylS-type" evidence="4">
    <location>
        <begin position="194"/>
        <end position="292"/>
    </location>
</feature>
<dbReference type="Gene3D" id="1.10.10.60">
    <property type="entry name" value="Homeodomain-like"/>
    <property type="match status" value="2"/>
</dbReference>
<proteinExistence type="predicted"/>
<dbReference type="PRINTS" id="PR00032">
    <property type="entry name" value="HTHARAC"/>
</dbReference>
<keyword evidence="3" id="KW-0804">Transcription</keyword>
<dbReference type="SUPFAM" id="SSF51215">
    <property type="entry name" value="Regulatory protein AraC"/>
    <property type="match status" value="1"/>
</dbReference>
<reference evidence="5 6" key="1">
    <citation type="journal article" date="2020" name="Cell Host Microbe">
        <title>Functional and Genomic Variation between Human-Derived Isolates of Lachnospiraceae Reveals Inter- and Intra-Species Diversity.</title>
        <authorList>
            <person name="Sorbara M.T."/>
            <person name="Littmann E.R."/>
            <person name="Fontana E."/>
            <person name="Moody T.U."/>
            <person name="Kohout C.E."/>
            <person name="Gjonbalaj M."/>
            <person name="Eaton V."/>
            <person name="Seok R."/>
            <person name="Leiner I.M."/>
            <person name="Pamer E.G."/>
        </authorList>
    </citation>
    <scope>NUCLEOTIDE SEQUENCE [LARGE SCALE GENOMIC DNA]</scope>
    <source>
        <strain evidence="5 6">MSK.15.26</strain>
    </source>
</reference>
<dbReference type="InterPro" id="IPR020449">
    <property type="entry name" value="Tscrpt_reg_AraC-type_HTH"/>
</dbReference>
<accession>A0ABX2IDE6</accession>
<dbReference type="InterPro" id="IPR003313">
    <property type="entry name" value="AraC-bd"/>
</dbReference>
<dbReference type="Pfam" id="PF02311">
    <property type="entry name" value="AraC_binding"/>
    <property type="match status" value="1"/>
</dbReference>
<keyword evidence="6" id="KW-1185">Reference proteome</keyword>
<dbReference type="InterPro" id="IPR018060">
    <property type="entry name" value="HTH_AraC"/>
</dbReference>
<evidence type="ECO:0000259" key="4">
    <source>
        <dbReference type="PROSITE" id="PS01124"/>
    </source>
</evidence>
<gene>
    <name evidence="5" type="ORF">G5A70_12750</name>
</gene>
<dbReference type="PANTHER" id="PTHR43280">
    <property type="entry name" value="ARAC-FAMILY TRANSCRIPTIONAL REGULATOR"/>
    <property type="match status" value="1"/>
</dbReference>
<evidence type="ECO:0000256" key="1">
    <source>
        <dbReference type="ARBA" id="ARBA00023015"/>
    </source>
</evidence>
<dbReference type="PROSITE" id="PS01124">
    <property type="entry name" value="HTH_ARAC_FAMILY_2"/>
    <property type="match status" value="1"/>
</dbReference>
<dbReference type="InterPro" id="IPR018062">
    <property type="entry name" value="HTH_AraC-typ_CS"/>
</dbReference>
<dbReference type="PROSITE" id="PS00041">
    <property type="entry name" value="HTH_ARAC_FAMILY_1"/>
    <property type="match status" value="1"/>
</dbReference>
<protein>
    <submittedName>
        <fullName evidence="5">AraC family transcriptional regulator</fullName>
    </submittedName>
</protein>
<name>A0ABX2IDE6_BLAHA</name>
<evidence type="ECO:0000256" key="3">
    <source>
        <dbReference type="ARBA" id="ARBA00023163"/>
    </source>
</evidence>
<evidence type="ECO:0000313" key="5">
    <source>
        <dbReference type="EMBL" id="NSJ87021.1"/>
    </source>
</evidence>
<dbReference type="RefSeq" id="WP_173749976.1">
    <property type="nucleotide sequence ID" value="NZ_JAAITA010000021.1"/>
</dbReference>
<dbReference type="EMBL" id="JAAITA010000021">
    <property type="protein sequence ID" value="NSJ87021.1"/>
    <property type="molecule type" value="Genomic_DNA"/>
</dbReference>
<dbReference type="SUPFAM" id="SSF46689">
    <property type="entry name" value="Homeodomain-like"/>
    <property type="match status" value="2"/>
</dbReference>
<evidence type="ECO:0000313" key="6">
    <source>
        <dbReference type="Proteomes" id="UP000822142"/>
    </source>
</evidence>
<evidence type="ECO:0000256" key="2">
    <source>
        <dbReference type="ARBA" id="ARBA00023125"/>
    </source>
</evidence>
<dbReference type="PANTHER" id="PTHR43280:SF28">
    <property type="entry name" value="HTH-TYPE TRANSCRIPTIONAL ACTIVATOR RHAS"/>
    <property type="match status" value="1"/>
</dbReference>
<keyword evidence="2" id="KW-0238">DNA-binding</keyword>
<dbReference type="Proteomes" id="UP000822142">
    <property type="component" value="Unassembled WGS sequence"/>
</dbReference>
<dbReference type="SMART" id="SM00342">
    <property type="entry name" value="HTH_ARAC"/>
    <property type="match status" value="1"/>
</dbReference>
<dbReference type="Pfam" id="PF12833">
    <property type="entry name" value="HTH_18"/>
    <property type="match status" value="1"/>
</dbReference>
<dbReference type="InterPro" id="IPR009057">
    <property type="entry name" value="Homeodomain-like_sf"/>
</dbReference>
<dbReference type="Gene3D" id="2.60.120.10">
    <property type="entry name" value="Jelly Rolls"/>
    <property type="match status" value="1"/>
</dbReference>
<keyword evidence="1" id="KW-0805">Transcription regulation</keyword>